<reference evidence="1 2" key="1">
    <citation type="submission" date="2020-09" db="EMBL/GenBank/DDBJ databases">
        <title>De no assembly of potato wild relative species, Solanum commersonii.</title>
        <authorList>
            <person name="Cho K."/>
        </authorList>
    </citation>
    <scope>NUCLEOTIDE SEQUENCE [LARGE SCALE GENOMIC DNA]</scope>
    <source>
        <strain evidence="1">LZ3.2</strain>
        <tissue evidence="1">Leaf</tissue>
    </source>
</reference>
<dbReference type="OrthoDB" id="1733086at2759"/>
<name>A0A9J6AWU7_SOLCO</name>
<dbReference type="EMBL" id="JACXVP010000001">
    <property type="protein sequence ID" value="KAG5628746.1"/>
    <property type="molecule type" value="Genomic_DNA"/>
</dbReference>
<sequence length="75" mass="7925">MIEVKSMFVLTANAKPVVLVSNGNVSLGINQPRGPHDHANDITYVHTSSTTIAASVLFNVPVSDKLVTKIAPIAN</sequence>
<dbReference type="AlphaFoldDB" id="A0A9J6AWU7"/>
<dbReference type="Proteomes" id="UP000824120">
    <property type="component" value="Chromosome 1"/>
</dbReference>
<keyword evidence="2" id="KW-1185">Reference proteome</keyword>
<comment type="caution">
    <text evidence="1">The sequence shown here is derived from an EMBL/GenBank/DDBJ whole genome shotgun (WGS) entry which is preliminary data.</text>
</comment>
<accession>A0A9J6AWU7</accession>
<protein>
    <submittedName>
        <fullName evidence="1">Uncharacterized protein</fullName>
    </submittedName>
</protein>
<proteinExistence type="predicted"/>
<evidence type="ECO:0000313" key="1">
    <source>
        <dbReference type="EMBL" id="KAG5628746.1"/>
    </source>
</evidence>
<gene>
    <name evidence="1" type="ORF">H5410_000463</name>
</gene>
<organism evidence="1 2">
    <name type="scientific">Solanum commersonii</name>
    <name type="common">Commerson's wild potato</name>
    <name type="synonym">Commerson's nightshade</name>
    <dbReference type="NCBI Taxonomy" id="4109"/>
    <lineage>
        <taxon>Eukaryota</taxon>
        <taxon>Viridiplantae</taxon>
        <taxon>Streptophyta</taxon>
        <taxon>Embryophyta</taxon>
        <taxon>Tracheophyta</taxon>
        <taxon>Spermatophyta</taxon>
        <taxon>Magnoliopsida</taxon>
        <taxon>eudicotyledons</taxon>
        <taxon>Gunneridae</taxon>
        <taxon>Pentapetalae</taxon>
        <taxon>asterids</taxon>
        <taxon>lamiids</taxon>
        <taxon>Solanales</taxon>
        <taxon>Solanaceae</taxon>
        <taxon>Solanoideae</taxon>
        <taxon>Solaneae</taxon>
        <taxon>Solanum</taxon>
    </lineage>
</organism>
<evidence type="ECO:0000313" key="2">
    <source>
        <dbReference type="Proteomes" id="UP000824120"/>
    </source>
</evidence>